<keyword evidence="1" id="KW-0732">Signal</keyword>
<gene>
    <name evidence="2" type="ORF">KP509_16G055100</name>
</gene>
<name>A0A8T2T0H1_CERRI</name>
<keyword evidence="3" id="KW-1185">Reference proteome</keyword>
<evidence type="ECO:0000256" key="1">
    <source>
        <dbReference type="SAM" id="SignalP"/>
    </source>
</evidence>
<dbReference type="AlphaFoldDB" id="A0A8T2T0H1"/>
<comment type="caution">
    <text evidence="2">The sequence shown here is derived from an EMBL/GenBank/DDBJ whole genome shotgun (WGS) entry which is preliminary data.</text>
</comment>
<organism evidence="2 3">
    <name type="scientific">Ceratopteris richardii</name>
    <name type="common">Triangle waterfern</name>
    <dbReference type="NCBI Taxonomy" id="49495"/>
    <lineage>
        <taxon>Eukaryota</taxon>
        <taxon>Viridiplantae</taxon>
        <taxon>Streptophyta</taxon>
        <taxon>Embryophyta</taxon>
        <taxon>Tracheophyta</taxon>
        <taxon>Polypodiopsida</taxon>
        <taxon>Polypodiidae</taxon>
        <taxon>Polypodiales</taxon>
        <taxon>Pteridineae</taxon>
        <taxon>Pteridaceae</taxon>
        <taxon>Parkerioideae</taxon>
        <taxon>Ceratopteris</taxon>
    </lineage>
</organism>
<feature type="chain" id="PRO_5035766482" description="Secreted protein" evidence="1">
    <location>
        <begin position="24"/>
        <end position="102"/>
    </location>
</feature>
<evidence type="ECO:0008006" key="4">
    <source>
        <dbReference type="Google" id="ProtNLM"/>
    </source>
</evidence>
<proteinExistence type="predicted"/>
<dbReference type="EMBL" id="CM035421">
    <property type="protein sequence ID" value="KAH7388052.1"/>
    <property type="molecule type" value="Genomic_DNA"/>
</dbReference>
<protein>
    <recommendedName>
        <fullName evidence="4">Secreted protein</fullName>
    </recommendedName>
</protein>
<reference evidence="2" key="1">
    <citation type="submission" date="2021-08" db="EMBL/GenBank/DDBJ databases">
        <title>WGS assembly of Ceratopteris richardii.</title>
        <authorList>
            <person name="Marchant D.B."/>
            <person name="Chen G."/>
            <person name="Jenkins J."/>
            <person name="Shu S."/>
            <person name="Leebens-Mack J."/>
            <person name="Grimwood J."/>
            <person name="Schmutz J."/>
            <person name="Soltis P."/>
            <person name="Soltis D."/>
            <person name="Chen Z.-H."/>
        </authorList>
    </citation>
    <scope>NUCLEOTIDE SEQUENCE</scope>
    <source>
        <strain evidence="2">Whitten #5841</strain>
        <tissue evidence="2">Leaf</tissue>
    </source>
</reference>
<dbReference type="Proteomes" id="UP000825935">
    <property type="component" value="Chromosome 16"/>
</dbReference>
<accession>A0A8T2T0H1</accession>
<feature type="signal peptide" evidence="1">
    <location>
        <begin position="1"/>
        <end position="23"/>
    </location>
</feature>
<sequence>MFNIRLELVVLVACFMLISQAAGRHIRPSINTEVEGITKDAEDLAASVTDAARGTRMYSTAVPARYFLEKTELLKRQNDGKHTAVYQSDYAAAKTHPPDLHP</sequence>
<evidence type="ECO:0000313" key="3">
    <source>
        <dbReference type="Proteomes" id="UP000825935"/>
    </source>
</evidence>
<evidence type="ECO:0000313" key="2">
    <source>
        <dbReference type="EMBL" id="KAH7388052.1"/>
    </source>
</evidence>